<reference evidence="2" key="1">
    <citation type="journal article" date="2014" name="Proc. Natl. Acad. Sci. U.S.A.">
        <title>Extensive sampling of basidiomycete genomes demonstrates inadequacy of the white-rot/brown-rot paradigm for wood decay fungi.</title>
        <authorList>
            <person name="Riley R."/>
            <person name="Salamov A.A."/>
            <person name="Brown D.W."/>
            <person name="Nagy L.G."/>
            <person name="Floudas D."/>
            <person name="Held B.W."/>
            <person name="Levasseur A."/>
            <person name="Lombard V."/>
            <person name="Morin E."/>
            <person name="Otillar R."/>
            <person name="Lindquist E.A."/>
            <person name="Sun H."/>
            <person name="LaButti K.M."/>
            <person name="Schmutz J."/>
            <person name="Jabbour D."/>
            <person name="Luo H."/>
            <person name="Baker S.E."/>
            <person name="Pisabarro A.G."/>
            <person name="Walton J.D."/>
            <person name="Blanchette R.A."/>
            <person name="Henrissat B."/>
            <person name="Martin F."/>
            <person name="Cullen D."/>
            <person name="Hibbett D.S."/>
            <person name="Grigoriev I.V."/>
        </authorList>
    </citation>
    <scope>NUCLEOTIDE SEQUENCE [LARGE SCALE GENOMIC DNA]</scope>
    <source>
        <strain evidence="2">CBS 339.88</strain>
    </source>
</reference>
<proteinExistence type="predicted"/>
<protein>
    <submittedName>
        <fullName evidence="1">Uncharacterized protein</fullName>
    </submittedName>
</protein>
<evidence type="ECO:0000313" key="1">
    <source>
        <dbReference type="EMBL" id="KDR69375.1"/>
    </source>
</evidence>
<dbReference type="EMBL" id="KL142402">
    <property type="protein sequence ID" value="KDR69375.1"/>
    <property type="molecule type" value="Genomic_DNA"/>
</dbReference>
<gene>
    <name evidence="1" type="ORF">GALMADRAFT_919087</name>
</gene>
<keyword evidence="2" id="KW-1185">Reference proteome</keyword>
<dbReference type="HOGENOM" id="CLU_2757950_0_0_1"/>
<accession>A0A067SEM1</accession>
<organism evidence="1 2">
    <name type="scientific">Galerina marginata (strain CBS 339.88)</name>
    <dbReference type="NCBI Taxonomy" id="685588"/>
    <lineage>
        <taxon>Eukaryota</taxon>
        <taxon>Fungi</taxon>
        <taxon>Dikarya</taxon>
        <taxon>Basidiomycota</taxon>
        <taxon>Agaricomycotina</taxon>
        <taxon>Agaricomycetes</taxon>
        <taxon>Agaricomycetidae</taxon>
        <taxon>Agaricales</taxon>
        <taxon>Agaricineae</taxon>
        <taxon>Strophariaceae</taxon>
        <taxon>Galerina</taxon>
    </lineage>
</organism>
<name>A0A067SEM1_GALM3</name>
<dbReference type="AlphaFoldDB" id="A0A067SEM1"/>
<dbReference type="Proteomes" id="UP000027222">
    <property type="component" value="Unassembled WGS sequence"/>
</dbReference>
<sequence length="70" mass="8266">MGLRCLPKVVEVYFHPFYPCRNEGINYDRMRVAYHPLSTNTRNSRVSGRQIYLDYDGPKIIMTTRRPPTC</sequence>
<evidence type="ECO:0000313" key="2">
    <source>
        <dbReference type="Proteomes" id="UP000027222"/>
    </source>
</evidence>